<accession>A0A183GNK4</accession>
<name>A0A183GNK4_HELPZ</name>
<dbReference type="AlphaFoldDB" id="A0A183GNK4"/>
<dbReference type="InterPro" id="IPR017943">
    <property type="entry name" value="Bactericidal_perm-incr_a/b_dom"/>
</dbReference>
<reference evidence="2" key="1">
    <citation type="submission" date="2019-09" db="UniProtKB">
        <authorList>
            <consortium name="WormBaseParasite"/>
        </authorList>
    </citation>
    <scope>IDENTIFICATION</scope>
</reference>
<proteinExistence type="predicted"/>
<dbReference type="Proteomes" id="UP000050761">
    <property type="component" value="Unassembled WGS sequence"/>
</dbReference>
<evidence type="ECO:0000313" key="2">
    <source>
        <dbReference type="WBParaSite" id="HPBE_0002427401-mRNA-1"/>
    </source>
</evidence>
<keyword evidence="1" id="KW-1185">Reference proteome</keyword>
<evidence type="ECO:0000313" key="1">
    <source>
        <dbReference type="Proteomes" id="UP000050761"/>
    </source>
</evidence>
<sequence length="409" mass="45952">LQEHFECSTYISLFQTQPRGITSFIRSLRTEYEEALENHSIPTIRKKRCLGKVELTDIVVTNVDVELTESVVSDGDYHLRIEHLHARLHGNYRHNVLILENTGDFQLNVRDLNASLGPLVPINIGGIPYLNQEISCSIWHSEDKIEVTGGILRWLARKRLRDTMKEDLEGILCDSLVGILDGKIRKTLAGLKLLLPVNEVATMSYLLIGQPLLLPYGAVRTYHSGVTSPNHQGAKFAPSTIHSRHHAIYHIHEGLLSEAVQSACSQSFFDGNITTGGGNVQISCQKASIAVRNMEALNTANLMMTLLLTLKDGSERLVSKNYAVTILHRDHHRFSSRLRILFRLKSEIVNPNDRLRGFNDEIFSILAEVMRSHVSLPLPIPDGAHTNGSMIKLLSDRIIFATDFVFKER</sequence>
<dbReference type="Gene3D" id="3.15.10.10">
    <property type="entry name" value="Bactericidal permeability-increasing protein, domain 1"/>
    <property type="match status" value="1"/>
</dbReference>
<dbReference type="PANTHER" id="PTHR10504">
    <property type="entry name" value="BACTERICIDAL PERMEABILITY-INCREASING BPI PROTEIN-RELATED"/>
    <property type="match status" value="1"/>
</dbReference>
<dbReference type="PANTHER" id="PTHR10504:SF131">
    <property type="entry name" value="BPI2 DOMAIN-CONTAINING PROTEIN"/>
    <property type="match status" value="1"/>
</dbReference>
<organism evidence="1 2">
    <name type="scientific">Heligmosomoides polygyrus</name>
    <name type="common">Parasitic roundworm</name>
    <dbReference type="NCBI Taxonomy" id="6339"/>
    <lineage>
        <taxon>Eukaryota</taxon>
        <taxon>Metazoa</taxon>
        <taxon>Ecdysozoa</taxon>
        <taxon>Nematoda</taxon>
        <taxon>Chromadorea</taxon>
        <taxon>Rhabditida</taxon>
        <taxon>Rhabditina</taxon>
        <taxon>Rhabditomorpha</taxon>
        <taxon>Strongyloidea</taxon>
        <taxon>Heligmosomidae</taxon>
        <taxon>Heligmosomoides</taxon>
    </lineage>
</organism>
<dbReference type="GO" id="GO:0008289">
    <property type="term" value="F:lipid binding"/>
    <property type="evidence" value="ECO:0007669"/>
    <property type="project" value="InterPro"/>
</dbReference>
<dbReference type="SUPFAM" id="SSF55394">
    <property type="entry name" value="Bactericidal permeability-increasing protein, BPI"/>
    <property type="match status" value="1"/>
</dbReference>
<protein>
    <submittedName>
        <fullName evidence="2">BPI2 domain-containing protein</fullName>
    </submittedName>
</protein>
<dbReference type="WBParaSite" id="HPBE_0002427401-mRNA-1">
    <property type="protein sequence ID" value="HPBE_0002427401-mRNA-1"/>
    <property type="gene ID" value="HPBE_0002427401"/>
</dbReference>
<dbReference type="InterPro" id="IPR032942">
    <property type="entry name" value="BPI/LBP/Plunc"/>
</dbReference>